<evidence type="ECO:0000256" key="4">
    <source>
        <dbReference type="ARBA" id="ARBA00022692"/>
    </source>
</evidence>
<keyword evidence="9" id="KW-0067">ATP-binding</keyword>
<comment type="caution">
    <text evidence="9">The sequence shown here is derived from an EMBL/GenBank/DDBJ whole genome shotgun (WGS) entry which is preliminary data.</text>
</comment>
<dbReference type="GO" id="GO:0005524">
    <property type="term" value="F:ATP binding"/>
    <property type="evidence" value="ECO:0007669"/>
    <property type="project" value="UniProtKB-KW"/>
</dbReference>
<evidence type="ECO:0000256" key="3">
    <source>
        <dbReference type="ARBA" id="ARBA00022475"/>
    </source>
</evidence>
<reference evidence="9" key="1">
    <citation type="submission" date="2021-03" db="EMBL/GenBank/DDBJ databases">
        <title>Antimicrobial resistance genes in bacteria isolated from Japanese honey, and their potential for conferring macrolide and lincosamide resistance in the American foulbrood pathogen Paenibacillus larvae.</title>
        <authorList>
            <person name="Okamoto M."/>
            <person name="Kumagai M."/>
            <person name="Kanamori H."/>
            <person name="Takamatsu D."/>
        </authorList>
    </citation>
    <scope>NUCLEOTIDE SEQUENCE</scope>
    <source>
        <strain evidence="9">J2TS6</strain>
    </source>
</reference>
<organism evidence="9 10">
    <name type="scientific">Paenibacillus albilobatus</name>
    <dbReference type="NCBI Taxonomy" id="2716884"/>
    <lineage>
        <taxon>Bacteria</taxon>
        <taxon>Bacillati</taxon>
        <taxon>Bacillota</taxon>
        <taxon>Bacilli</taxon>
        <taxon>Bacillales</taxon>
        <taxon>Paenibacillaceae</taxon>
        <taxon>Paenibacillus</taxon>
    </lineage>
</organism>
<keyword evidence="4 7" id="KW-0812">Transmembrane</keyword>
<dbReference type="SUPFAM" id="SSF161098">
    <property type="entry name" value="MetI-like"/>
    <property type="match status" value="1"/>
</dbReference>
<dbReference type="Proteomes" id="UP000679779">
    <property type="component" value="Unassembled WGS sequence"/>
</dbReference>
<dbReference type="CDD" id="cd06261">
    <property type="entry name" value="TM_PBP2"/>
    <property type="match status" value="1"/>
</dbReference>
<dbReference type="Gene3D" id="1.10.3720.10">
    <property type="entry name" value="MetI-like"/>
    <property type="match status" value="1"/>
</dbReference>
<accession>A0A919XE34</accession>
<evidence type="ECO:0000313" key="9">
    <source>
        <dbReference type="EMBL" id="GIO31022.1"/>
    </source>
</evidence>
<proteinExistence type="inferred from homology"/>
<evidence type="ECO:0000256" key="2">
    <source>
        <dbReference type="ARBA" id="ARBA00022448"/>
    </source>
</evidence>
<feature type="transmembrane region" description="Helical" evidence="7">
    <location>
        <begin position="223"/>
        <end position="241"/>
    </location>
</feature>
<feature type="transmembrane region" description="Helical" evidence="7">
    <location>
        <begin position="28"/>
        <end position="55"/>
    </location>
</feature>
<dbReference type="PANTHER" id="PTHR30193">
    <property type="entry name" value="ABC TRANSPORTER PERMEASE PROTEIN"/>
    <property type="match status" value="1"/>
</dbReference>
<keyword evidence="10" id="KW-1185">Reference proteome</keyword>
<comment type="similarity">
    <text evidence="7">Belongs to the binding-protein-dependent transport system permease family.</text>
</comment>
<keyword evidence="9" id="KW-0547">Nucleotide-binding</keyword>
<keyword evidence="3" id="KW-1003">Cell membrane</keyword>
<feature type="transmembrane region" description="Helical" evidence="7">
    <location>
        <begin position="287"/>
        <end position="308"/>
    </location>
</feature>
<name>A0A919XE34_9BACL</name>
<dbReference type="InterPro" id="IPR035906">
    <property type="entry name" value="MetI-like_sf"/>
</dbReference>
<dbReference type="PANTHER" id="PTHR30193:SF37">
    <property type="entry name" value="INNER MEMBRANE ABC TRANSPORTER PERMEASE PROTEIN YCJO"/>
    <property type="match status" value="1"/>
</dbReference>
<feature type="transmembrane region" description="Helical" evidence="7">
    <location>
        <begin position="92"/>
        <end position="112"/>
    </location>
</feature>
<keyword evidence="2 7" id="KW-0813">Transport</keyword>
<evidence type="ECO:0000256" key="7">
    <source>
        <dbReference type="RuleBase" id="RU363032"/>
    </source>
</evidence>
<dbReference type="Pfam" id="PF00528">
    <property type="entry name" value="BPD_transp_1"/>
    <property type="match status" value="1"/>
</dbReference>
<dbReference type="InterPro" id="IPR051393">
    <property type="entry name" value="ABC_transporter_permease"/>
</dbReference>
<dbReference type="EMBL" id="BORQ01000002">
    <property type="protein sequence ID" value="GIO31022.1"/>
    <property type="molecule type" value="Genomic_DNA"/>
</dbReference>
<evidence type="ECO:0000256" key="1">
    <source>
        <dbReference type="ARBA" id="ARBA00004651"/>
    </source>
</evidence>
<protein>
    <submittedName>
        <fullName evidence="9">Sugar ABC transporter ATP-binding protein</fullName>
    </submittedName>
</protein>
<keyword evidence="6 7" id="KW-0472">Membrane</keyword>
<feature type="domain" description="ABC transmembrane type-1" evidence="8">
    <location>
        <begin position="88"/>
        <end position="305"/>
    </location>
</feature>
<feature type="transmembrane region" description="Helical" evidence="7">
    <location>
        <begin position="124"/>
        <end position="149"/>
    </location>
</feature>
<dbReference type="InterPro" id="IPR000515">
    <property type="entry name" value="MetI-like"/>
</dbReference>
<evidence type="ECO:0000313" key="10">
    <source>
        <dbReference type="Proteomes" id="UP000679779"/>
    </source>
</evidence>
<gene>
    <name evidence="9" type="ORF">J2TS6_21630</name>
</gene>
<dbReference type="PROSITE" id="PS50928">
    <property type="entry name" value="ABC_TM1"/>
    <property type="match status" value="1"/>
</dbReference>
<dbReference type="GO" id="GO:0005886">
    <property type="term" value="C:plasma membrane"/>
    <property type="evidence" value="ECO:0007669"/>
    <property type="project" value="UniProtKB-SubCell"/>
</dbReference>
<evidence type="ECO:0000256" key="6">
    <source>
        <dbReference type="ARBA" id="ARBA00023136"/>
    </source>
</evidence>
<feature type="transmembrane region" description="Helical" evidence="7">
    <location>
        <begin position="253"/>
        <end position="275"/>
    </location>
</feature>
<feature type="transmembrane region" description="Helical" evidence="7">
    <location>
        <begin position="155"/>
        <end position="172"/>
    </location>
</feature>
<keyword evidence="5 7" id="KW-1133">Transmembrane helix</keyword>
<evidence type="ECO:0000259" key="8">
    <source>
        <dbReference type="PROSITE" id="PS50928"/>
    </source>
</evidence>
<comment type="subcellular location">
    <subcellularLocation>
        <location evidence="1 7">Cell membrane</location>
        <topology evidence="1 7">Multi-pass membrane protein</topology>
    </subcellularLocation>
</comment>
<dbReference type="AlphaFoldDB" id="A0A919XE34"/>
<feature type="transmembrane region" description="Helical" evidence="7">
    <location>
        <begin position="179"/>
        <end position="203"/>
    </location>
</feature>
<evidence type="ECO:0000256" key="5">
    <source>
        <dbReference type="ARBA" id="ARBA00022989"/>
    </source>
</evidence>
<sequence length="316" mass="35432">MSIQAKMKTNTSMEPQLKRKKRFTRNDWMGYLFSAPLIIGVLAFAVYPMIAALIMSFHQTSGLSVGGKWVGFSNYDYVLSDSLFWQALTNTLFIGIWSVLLGIALSFILASLINNLKWHMGQNFFKAVFFLPNVVSGVATTLLFSFLFYPSKEGLLNFVIGLFGIEPVGWFTNPQVSRYSIVLMSLWGALGYNTIIFLAGLQSVPRDLYEAAEVDGAGTYRKWFYVTIPYLRPIFVFMLIMGTIGGMKRFTDVWLIGGTAGNPGGSLMTVVLYIYRNAFLSSQMGVATAASYLLFIMIFLLTAVMMLLNRRKDSFD</sequence>
<dbReference type="GO" id="GO:0055085">
    <property type="term" value="P:transmembrane transport"/>
    <property type="evidence" value="ECO:0007669"/>
    <property type="project" value="InterPro"/>
</dbReference>